<dbReference type="InterPro" id="IPR011990">
    <property type="entry name" value="TPR-like_helical_dom_sf"/>
</dbReference>
<dbReference type="AlphaFoldDB" id="A0A6P5WDW9"/>
<dbReference type="PANTHER" id="PTHR46224">
    <property type="entry name" value="ANKYRIN REPEAT FAMILY PROTEIN"/>
    <property type="match status" value="1"/>
</dbReference>
<dbReference type="Proteomes" id="UP000515125">
    <property type="component" value="Unplaced"/>
</dbReference>
<dbReference type="Pfam" id="PF12796">
    <property type="entry name" value="Ank_2"/>
    <property type="match status" value="3"/>
</dbReference>
<dbReference type="InterPro" id="IPR002110">
    <property type="entry name" value="Ankyrin_rpt"/>
</dbReference>
<evidence type="ECO:0000313" key="4">
    <source>
        <dbReference type="RefSeq" id="XP_022591447.2"/>
    </source>
</evidence>
<dbReference type="OrthoDB" id="194358at2759"/>
<protein>
    <submittedName>
        <fullName evidence="4">Tankyrase-2</fullName>
    </submittedName>
</protein>
<proteinExistence type="predicted"/>
<dbReference type="PROSITE" id="PS50088">
    <property type="entry name" value="ANK_REPEAT"/>
    <property type="match status" value="3"/>
</dbReference>
<feature type="repeat" description="ANK" evidence="1">
    <location>
        <begin position="125"/>
        <end position="157"/>
    </location>
</feature>
<keyword evidence="1" id="KW-0040">ANK repeat</keyword>
<keyword evidence="3" id="KW-1185">Reference proteome</keyword>
<feature type="region of interest" description="Disordered" evidence="2">
    <location>
        <begin position="324"/>
        <end position="352"/>
    </location>
</feature>
<dbReference type="SUPFAM" id="SSF48403">
    <property type="entry name" value="Ankyrin repeat"/>
    <property type="match status" value="1"/>
</dbReference>
<dbReference type="PROSITE" id="PS50297">
    <property type="entry name" value="ANK_REP_REGION"/>
    <property type="match status" value="3"/>
</dbReference>
<feature type="repeat" description="ANK" evidence="1">
    <location>
        <begin position="158"/>
        <end position="191"/>
    </location>
</feature>
<accession>A0A6P5WDW9</accession>
<evidence type="ECO:0000256" key="1">
    <source>
        <dbReference type="PROSITE-ProRule" id="PRU00023"/>
    </source>
</evidence>
<evidence type="ECO:0000256" key="2">
    <source>
        <dbReference type="SAM" id="MobiDB-lite"/>
    </source>
</evidence>
<dbReference type="InterPro" id="IPR051616">
    <property type="entry name" value="Cul2-RING_E3_ligase_SR"/>
</dbReference>
<dbReference type="SUPFAM" id="SSF48452">
    <property type="entry name" value="TPR-like"/>
    <property type="match status" value="1"/>
</dbReference>
<reference evidence="4" key="1">
    <citation type="submission" date="2025-08" db="UniProtKB">
        <authorList>
            <consortium name="RefSeq"/>
        </authorList>
    </citation>
    <scope>IDENTIFICATION</scope>
</reference>
<dbReference type="GeneID" id="34618638"/>
<dbReference type="PRINTS" id="PR01415">
    <property type="entry name" value="ANKYRIN"/>
</dbReference>
<dbReference type="RefSeq" id="XP_022591447.2">
    <property type="nucleotide sequence ID" value="XM_022731958.2"/>
</dbReference>
<dbReference type="Gene3D" id="1.25.40.10">
    <property type="entry name" value="Tetratricopeptide repeat domain"/>
    <property type="match status" value="1"/>
</dbReference>
<evidence type="ECO:0000313" key="3">
    <source>
        <dbReference type="Proteomes" id="UP000515125"/>
    </source>
</evidence>
<sequence length="514" mass="54351">MAEAPVASGQHYEALQADRKLLTALMEAAAAGRREGLRTAIQAIEERYSSRFTKNGGHCGGDSSAGSKGAPGAERAAATESDFLLGFKDGHGRTVVHFAALGGSLEVLQLVLDMCPSGVDARDSSGKTPLFTAASLGHTEAIELLLQRGAKVEAESEEGCTALHEAVYAGQLAAVQKLLLAKGTDVNKASSLGYPVQVAAATMHKNILELLLQAGANPNSDAGTSNTPSLFPPALVLAASKKECDIVRLLLEKGADPNAMDSEGFGALHCAAENDCTRCAQILVDFGADWGLPARDGSTPLDLARQHKAMSVVKLLEALGPCPLPRRASPTPPLVSEEGSQGHKEANAAEGGDASAAAVSMSIVLDPNGSVRSEAQAKVEKLKHDGNMAFRKGRFSEAKAKYSQAIEECPKVEAARELLGVLFSNRSFANEHLSDAQGALHDALAATQLRPEWSKAHYRLARAHRLSGCTEDYISELWMALRLDQSNAQIREEMDAAVKEARLAHRRAQEKAVA</sequence>
<organism evidence="3 4">
    <name type="scientific">Cyclospora cayetanensis</name>
    <dbReference type="NCBI Taxonomy" id="88456"/>
    <lineage>
        <taxon>Eukaryota</taxon>
        <taxon>Sar</taxon>
        <taxon>Alveolata</taxon>
        <taxon>Apicomplexa</taxon>
        <taxon>Conoidasida</taxon>
        <taxon>Coccidia</taxon>
        <taxon>Eucoccidiorida</taxon>
        <taxon>Eimeriorina</taxon>
        <taxon>Eimeriidae</taxon>
        <taxon>Cyclospora</taxon>
    </lineage>
</organism>
<feature type="repeat" description="ANK" evidence="1">
    <location>
        <begin position="234"/>
        <end position="262"/>
    </location>
</feature>
<dbReference type="Gene3D" id="1.25.40.20">
    <property type="entry name" value="Ankyrin repeat-containing domain"/>
    <property type="match status" value="2"/>
</dbReference>
<dbReference type="PANTHER" id="PTHR46224:SF6">
    <property type="entry name" value="ANKYRIN REPEAT FAMILY PROTEIN"/>
    <property type="match status" value="1"/>
</dbReference>
<feature type="region of interest" description="Disordered" evidence="2">
    <location>
        <begin position="52"/>
        <end position="73"/>
    </location>
</feature>
<dbReference type="InterPro" id="IPR036770">
    <property type="entry name" value="Ankyrin_rpt-contain_sf"/>
</dbReference>
<dbReference type="SMART" id="SM00248">
    <property type="entry name" value="ANK"/>
    <property type="match status" value="8"/>
</dbReference>
<gene>
    <name evidence="4" type="primary">LOC34618638</name>
</gene>
<name>A0A6P5WDW9_9EIME</name>